<keyword evidence="4" id="KW-0479">Metal-binding</keyword>
<organism evidence="10 11">
    <name type="scientific">Paenirhodobacter populi</name>
    <dbReference type="NCBI Taxonomy" id="2306993"/>
    <lineage>
        <taxon>Bacteria</taxon>
        <taxon>Pseudomonadati</taxon>
        <taxon>Pseudomonadota</taxon>
        <taxon>Alphaproteobacteria</taxon>
        <taxon>Rhodobacterales</taxon>
        <taxon>Rhodobacter group</taxon>
        <taxon>Paenirhodobacter</taxon>
    </lineage>
</organism>
<dbReference type="GO" id="GO:0004518">
    <property type="term" value="F:nuclease activity"/>
    <property type="evidence" value="ECO:0007669"/>
    <property type="project" value="UniProtKB-KW"/>
</dbReference>
<dbReference type="GO" id="GO:0046872">
    <property type="term" value="F:metal ion binding"/>
    <property type="evidence" value="ECO:0007669"/>
    <property type="project" value="UniProtKB-KW"/>
</dbReference>
<evidence type="ECO:0000313" key="10">
    <source>
        <dbReference type="EMBL" id="RWR30440.1"/>
    </source>
</evidence>
<reference evidence="10 11" key="2">
    <citation type="submission" date="2019-01" db="EMBL/GenBank/DDBJ databases">
        <authorList>
            <person name="Li Y."/>
        </authorList>
    </citation>
    <scope>NUCLEOTIDE SEQUENCE [LARGE SCALE GENOMIC DNA]</scope>
    <source>
        <strain evidence="10 11">07D10-4-3</strain>
    </source>
</reference>
<comment type="cofactor">
    <cofactor evidence="1">
        <name>Mn(2+)</name>
        <dbReference type="ChEBI" id="CHEBI:29035"/>
    </cofactor>
</comment>
<dbReference type="Gene3D" id="3.60.10.10">
    <property type="entry name" value="Endonuclease/exonuclease/phosphatase"/>
    <property type="match status" value="1"/>
</dbReference>
<evidence type="ECO:0000256" key="8">
    <source>
        <dbReference type="ARBA" id="ARBA00023204"/>
    </source>
</evidence>
<reference evidence="10 11" key="1">
    <citation type="submission" date="2019-01" db="EMBL/GenBank/DDBJ databases">
        <title>Sinorhodobacter populi sp. nov. isolated from the symptomatic bark tissue of Populus euramericana canker.</title>
        <authorList>
            <person name="Xu G."/>
        </authorList>
    </citation>
    <scope>NUCLEOTIDE SEQUENCE [LARGE SCALE GENOMIC DNA]</scope>
    <source>
        <strain evidence="10 11">07D10-4-3</strain>
    </source>
</reference>
<evidence type="ECO:0000256" key="2">
    <source>
        <dbReference type="ARBA" id="ARBA00001946"/>
    </source>
</evidence>
<comment type="caution">
    <text evidence="10">The sequence shown here is derived from an EMBL/GenBank/DDBJ whole genome shotgun (WGS) entry which is preliminary data.</text>
</comment>
<keyword evidence="6" id="KW-0378">Hydrolase</keyword>
<evidence type="ECO:0000256" key="4">
    <source>
        <dbReference type="ARBA" id="ARBA00022723"/>
    </source>
</evidence>
<proteinExistence type="predicted"/>
<evidence type="ECO:0000256" key="3">
    <source>
        <dbReference type="ARBA" id="ARBA00022722"/>
    </source>
</evidence>
<feature type="signal peptide" evidence="9">
    <location>
        <begin position="1"/>
        <end position="20"/>
    </location>
</feature>
<evidence type="ECO:0000256" key="7">
    <source>
        <dbReference type="ARBA" id="ARBA00022842"/>
    </source>
</evidence>
<dbReference type="Proteomes" id="UP000284451">
    <property type="component" value="Unassembled WGS sequence"/>
</dbReference>
<keyword evidence="5" id="KW-0227">DNA damage</keyword>
<keyword evidence="8" id="KW-0234">DNA repair</keyword>
<feature type="chain" id="PRO_5019532093" evidence="9">
    <location>
        <begin position="21"/>
        <end position="289"/>
    </location>
</feature>
<dbReference type="PANTHER" id="PTHR15822:SF4">
    <property type="entry name" value="TYROSYL-DNA PHOSPHODIESTERASE 2"/>
    <property type="match status" value="1"/>
</dbReference>
<dbReference type="InterPro" id="IPR051547">
    <property type="entry name" value="TDP2-like"/>
</dbReference>
<sequence length="289" mass="31887">MIKYAFFVAAFAFMSNSVNAADLTVATWNLAHFSGQDGSGCRPRVQNDYDELKAVILNVDPDVWLFQEVESVGGLARILDPTKWDLYAEKRAERKGGKCYGGTNIMNMQRTAIALKKGMLLAPPTDLKFLDVNGSGALRYGVSARIAMNGTTIELINVHLKSGCFSGKSEEACRSLFMQVPYLTSYVGQADAEGRAVLVGGDFNRRLSQKNDEVWATLSFNDKLGLQMSSVTGTSRCSVKGEVAIDYQLTTDKFRSVLTRENAYEYTFTGPFKSWPSDHCPVVVSYTLK</sequence>
<keyword evidence="7" id="KW-0460">Magnesium</keyword>
<keyword evidence="3" id="KW-0540">Nuclease</keyword>
<dbReference type="InterPro" id="IPR036691">
    <property type="entry name" value="Endo/exonu/phosph_ase_sf"/>
</dbReference>
<dbReference type="RefSeq" id="WP_128232646.1">
    <property type="nucleotide sequence ID" value="NZ_SAUY01000015.1"/>
</dbReference>
<evidence type="ECO:0000256" key="1">
    <source>
        <dbReference type="ARBA" id="ARBA00001936"/>
    </source>
</evidence>
<evidence type="ECO:0000256" key="9">
    <source>
        <dbReference type="SAM" id="SignalP"/>
    </source>
</evidence>
<dbReference type="GO" id="GO:0006281">
    <property type="term" value="P:DNA repair"/>
    <property type="evidence" value="ECO:0007669"/>
    <property type="project" value="UniProtKB-KW"/>
</dbReference>
<dbReference type="PANTHER" id="PTHR15822">
    <property type="entry name" value="TRAF AND TNF RECEPTOR-ASSOCIATED PROTEIN"/>
    <property type="match status" value="1"/>
</dbReference>
<evidence type="ECO:0000256" key="6">
    <source>
        <dbReference type="ARBA" id="ARBA00022801"/>
    </source>
</evidence>
<evidence type="ECO:0000313" key="11">
    <source>
        <dbReference type="Proteomes" id="UP000284451"/>
    </source>
</evidence>
<accession>A0A443KCF4</accession>
<protein>
    <submittedName>
        <fullName evidence="10">Uncharacterized protein</fullName>
    </submittedName>
</protein>
<dbReference type="EMBL" id="SAUY01000015">
    <property type="protein sequence ID" value="RWR30440.1"/>
    <property type="molecule type" value="Genomic_DNA"/>
</dbReference>
<gene>
    <name evidence="10" type="ORF">D2T29_12265</name>
</gene>
<evidence type="ECO:0000256" key="5">
    <source>
        <dbReference type="ARBA" id="ARBA00022763"/>
    </source>
</evidence>
<name>A0A443KCF4_9RHOB</name>
<dbReference type="SUPFAM" id="SSF56219">
    <property type="entry name" value="DNase I-like"/>
    <property type="match status" value="1"/>
</dbReference>
<keyword evidence="9" id="KW-0732">Signal</keyword>
<dbReference type="AlphaFoldDB" id="A0A443KCF4"/>
<comment type="cofactor">
    <cofactor evidence="2">
        <name>Mg(2+)</name>
        <dbReference type="ChEBI" id="CHEBI:18420"/>
    </cofactor>
</comment>
<dbReference type="GO" id="GO:0016787">
    <property type="term" value="F:hydrolase activity"/>
    <property type="evidence" value="ECO:0007669"/>
    <property type="project" value="UniProtKB-KW"/>
</dbReference>